<name>A0A6P2BLH7_9ACTN</name>
<dbReference type="EMBL" id="RPFW01000012">
    <property type="protein sequence ID" value="TVY99737.1"/>
    <property type="molecule type" value="Genomic_DNA"/>
</dbReference>
<proteinExistence type="predicted"/>
<comment type="caution">
    <text evidence="2">The sequence shown here is derived from an EMBL/GenBank/DDBJ whole genome shotgun (WGS) entry which is preliminary data.</text>
</comment>
<dbReference type="Proteomes" id="UP000460272">
    <property type="component" value="Unassembled WGS sequence"/>
</dbReference>
<evidence type="ECO:0000313" key="2">
    <source>
        <dbReference type="EMBL" id="TVY99737.1"/>
    </source>
</evidence>
<evidence type="ECO:0000313" key="3">
    <source>
        <dbReference type="Proteomes" id="UP000460272"/>
    </source>
</evidence>
<dbReference type="OrthoDB" id="4453085at2"/>
<reference evidence="2 3" key="1">
    <citation type="submission" date="2018-11" db="EMBL/GenBank/DDBJ databases">
        <title>Trebonia kvetii gen.nov., sp.nov., a novel acidophilic actinobacterium, and proposal of the new actinobacterial family Treboniaceae fam. nov.</title>
        <authorList>
            <person name="Rapoport D."/>
            <person name="Sagova-Mareckova M."/>
            <person name="Sedlacek I."/>
            <person name="Provaznik J."/>
            <person name="Kralova S."/>
            <person name="Pavlinic D."/>
            <person name="Benes V."/>
            <person name="Kopecky J."/>
        </authorList>
    </citation>
    <scope>NUCLEOTIDE SEQUENCE [LARGE SCALE GENOMIC DNA]</scope>
    <source>
        <strain evidence="2 3">15Tr583</strain>
    </source>
</reference>
<dbReference type="Pfam" id="PF14885">
    <property type="entry name" value="GHL15"/>
    <property type="match status" value="1"/>
</dbReference>
<feature type="compositionally biased region" description="Basic and acidic residues" evidence="1">
    <location>
        <begin position="1"/>
        <end position="14"/>
    </location>
</feature>
<keyword evidence="3" id="KW-1185">Reference proteome</keyword>
<evidence type="ECO:0000256" key="1">
    <source>
        <dbReference type="SAM" id="MobiDB-lite"/>
    </source>
</evidence>
<dbReference type="AlphaFoldDB" id="A0A6P2BLH7"/>
<organism evidence="2 3">
    <name type="scientific">Trebonia kvetii</name>
    <dbReference type="NCBI Taxonomy" id="2480626"/>
    <lineage>
        <taxon>Bacteria</taxon>
        <taxon>Bacillati</taxon>
        <taxon>Actinomycetota</taxon>
        <taxon>Actinomycetes</taxon>
        <taxon>Streptosporangiales</taxon>
        <taxon>Treboniaceae</taxon>
        <taxon>Trebonia</taxon>
    </lineage>
</organism>
<gene>
    <name evidence="2" type="ORF">EAS64_41590</name>
</gene>
<dbReference type="InterPro" id="IPR029455">
    <property type="entry name" value="GHL15"/>
</dbReference>
<accession>A0A6P2BLH7</accession>
<sequence>MTGDHHSPPQRRGDAPTGSRLGLKHRIRRLHPDNIASAVGTRTTSSSRLRPERGVSVAGTDRPWFTSRRGFLLAGATVVAAGAYDVTGLRHHKPKDTSTANDVPAAQASREMTFPRTATCYLAQSRLPPVATLARYDLVVINNEWPHRVPPDYFVKLRAANPRMRLLAYVDLVDSMSRTGTVKNWPNSYALWQFQTSSSSRFPRAWLAYTAAGVPVHDYQDLVMTNLTDACPRVGGQRFVEYAADWVTGRVWSAGIWDGIYLDVWGDTLWTVDQNQWDITGTGHDVPSTKIYGPGDPLDRGLTSGERTMRSRMPDAILVANGSRTMHAGLLDGLVWESFADPLVHRDPVSDLTGYVTVGASAPHRKPGVSMTISSRRVPAGSADDYRRARFALAATLMQNGFWAPMGDDYGQPVYYDEMDGAGLGRGYLGQALEPNPPLSVITTVTDDGTGSPAPYVYRRDFEHGIALVNVGPTAQQVTLRREYRRLSGKTDRLVNNGTTVDLLTIPAQDGVILLDPLSPPPPATSP</sequence>
<feature type="region of interest" description="Disordered" evidence="1">
    <location>
        <begin position="1"/>
        <end position="55"/>
    </location>
</feature>
<protein>
    <submittedName>
        <fullName evidence="2">Uncharacterized protein</fullName>
    </submittedName>
</protein>